<dbReference type="Proteomes" id="UP000192320">
    <property type="component" value="Unassembled WGS sequence"/>
</dbReference>
<dbReference type="PROSITE" id="PS51682">
    <property type="entry name" value="SAM_OMT_I"/>
    <property type="match status" value="1"/>
</dbReference>
<dbReference type="InterPro" id="IPR029063">
    <property type="entry name" value="SAM-dependent_MTases_sf"/>
</dbReference>
<gene>
    <name evidence="1" type="ORF">BST33_17650</name>
</gene>
<accession>A0A7I7R564</accession>
<dbReference type="PANTHER" id="PTHR43167:SF1">
    <property type="entry name" value="PUTATIVE (AFU_ORTHOLOGUE AFUA_6G01830)-RELATED"/>
    <property type="match status" value="1"/>
</dbReference>
<keyword evidence="2" id="KW-1185">Reference proteome</keyword>
<dbReference type="Gene3D" id="3.40.50.150">
    <property type="entry name" value="Vaccinia Virus protein VP39"/>
    <property type="match status" value="1"/>
</dbReference>
<dbReference type="InterPro" id="IPR002935">
    <property type="entry name" value="SAM_O-MeTrfase"/>
</dbReference>
<dbReference type="PANTHER" id="PTHR43167">
    <property type="entry name" value="PUTATIVE (AFU_ORTHOLOGUE AFUA_6G01830)-RELATED"/>
    <property type="match status" value="1"/>
</dbReference>
<comment type="caution">
    <text evidence="1">The sequence shown here is derived from an EMBL/GenBank/DDBJ whole genome shotgun (WGS) entry which is preliminary data.</text>
</comment>
<keyword evidence="1" id="KW-0489">Methyltransferase</keyword>
<name>A0A7I7R564_9MYCO</name>
<evidence type="ECO:0000313" key="1">
    <source>
        <dbReference type="EMBL" id="ORA97985.1"/>
    </source>
</evidence>
<dbReference type="RefSeq" id="WP_083027711.1">
    <property type="nucleotide sequence ID" value="NZ_AP022589.1"/>
</dbReference>
<sequence>MNSLDSPQVVDVLARLFREAEISDAAFVADLVDGANAGIDPLFAVLEAEARDYKDLYRRAVDNYLCVSPEFGRLLYICARARNATSIVEFGTSFGVSTIYLACALRDNGGGVIIGTELEPSKAARARDHIIAAGLGDLVDVRAGDALDTLRANLGRPIDLVHLDGALSLYRPILRLLEPRLRPNALIIAENSTPDYLDYVRDPGHGYVSLPISLNPLRTNEVSLFLGERLSDPMPFGACASQKPHRY</sequence>
<proteinExistence type="predicted"/>
<dbReference type="GO" id="GO:0008171">
    <property type="term" value="F:O-methyltransferase activity"/>
    <property type="evidence" value="ECO:0007669"/>
    <property type="project" value="InterPro"/>
</dbReference>
<reference evidence="1 2" key="1">
    <citation type="submission" date="2017-02" db="EMBL/GenBank/DDBJ databases">
        <title>The new phylogeny of genus Mycobacterium.</title>
        <authorList>
            <person name="Tortoli E."/>
            <person name="Trovato A."/>
            <person name="Cirillo D.M."/>
        </authorList>
    </citation>
    <scope>NUCLEOTIDE SEQUENCE [LARGE SCALE GENOMIC DNA]</scope>
    <source>
        <strain evidence="1 2">DSM 45633</strain>
    </source>
</reference>
<dbReference type="OrthoDB" id="9799672at2"/>
<organism evidence="1 2">
    <name type="scientific">Mycolicibacter minnesotensis</name>
    <dbReference type="NCBI Taxonomy" id="1118379"/>
    <lineage>
        <taxon>Bacteria</taxon>
        <taxon>Bacillati</taxon>
        <taxon>Actinomycetota</taxon>
        <taxon>Actinomycetes</taxon>
        <taxon>Mycobacteriales</taxon>
        <taxon>Mycobacteriaceae</taxon>
        <taxon>Mycolicibacter</taxon>
    </lineage>
</organism>
<keyword evidence="1" id="KW-0808">Transferase</keyword>
<evidence type="ECO:0000313" key="2">
    <source>
        <dbReference type="Proteomes" id="UP000192320"/>
    </source>
</evidence>
<dbReference type="EMBL" id="MVHZ01000026">
    <property type="protein sequence ID" value="ORA97985.1"/>
    <property type="molecule type" value="Genomic_DNA"/>
</dbReference>
<dbReference type="AlphaFoldDB" id="A0A7I7R564"/>
<dbReference type="Pfam" id="PF13578">
    <property type="entry name" value="Methyltransf_24"/>
    <property type="match status" value="1"/>
</dbReference>
<protein>
    <submittedName>
        <fullName evidence="1">Methyltransferase</fullName>
    </submittedName>
</protein>
<dbReference type="GO" id="GO:0032259">
    <property type="term" value="P:methylation"/>
    <property type="evidence" value="ECO:0007669"/>
    <property type="project" value="UniProtKB-KW"/>
</dbReference>
<dbReference type="SUPFAM" id="SSF53335">
    <property type="entry name" value="S-adenosyl-L-methionine-dependent methyltransferases"/>
    <property type="match status" value="1"/>
</dbReference>